<comment type="caution">
    <text evidence="1">The sequence shown here is derived from an EMBL/GenBank/DDBJ whole genome shotgun (WGS) entry which is preliminary data.</text>
</comment>
<dbReference type="EMBL" id="JAHUZB010000003">
    <property type="protein sequence ID" value="MBV7390901.1"/>
    <property type="molecule type" value="Genomic_DNA"/>
</dbReference>
<proteinExistence type="predicted"/>
<accession>A0ABS6TD86</accession>
<organism evidence="1 2">
    <name type="scientific">Enterococcus alishanensis</name>
    <dbReference type="NCBI Taxonomy" id="1303817"/>
    <lineage>
        <taxon>Bacteria</taxon>
        <taxon>Bacillati</taxon>
        <taxon>Bacillota</taxon>
        <taxon>Bacilli</taxon>
        <taxon>Lactobacillales</taxon>
        <taxon>Enterococcaceae</taxon>
        <taxon>Enterococcus</taxon>
    </lineage>
</organism>
<dbReference type="RefSeq" id="WP_218325944.1">
    <property type="nucleotide sequence ID" value="NZ_JAHUZB010000003.1"/>
</dbReference>
<evidence type="ECO:0000313" key="2">
    <source>
        <dbReference type="Proteomes" id="UP000774130"/>
    </source>
</evidence>
<dbReference type="Proteomes" id="UP000774130">
    <property type="component" value="Unassembled WGS sequence"/>
</dbReference>
<evidence type="ECO:0000313" key="1">
    <source>
        <dbReference type="EMBL" id="MBV7390901.1"/>
    </source>
</evidence>
<gene>
    <name evidence="1" type="ORF">KUA55_09425</name>
</gene>
<reference evidence="1 2" key="1">
    <citation type="submission" date="2021-06" db="EMBL/GenBank/DDBJ databases">
        <title>Enterococcus alishanensis sp. nov., a novel lactic acid bacterium isolated from fresh coffee beans.</title>
        <authorList>
            <person name="Chen Y.-S."/>
        </authorList>
    </citation>
    <scope>NUCLEOTIDE SEQUENCE [LARGE SCALE GENOMIC DNA]</scope>
    <source>
        <strain evidence="1 2">ALS3</strain>
    </source>
</reference>
<protein>
    <recommendedName>
        <fullName evidence="3">HTH cro/C1-type domain-containing protein</fullName>
    </recommendedName>
</protein>
<name>A0ABS6TD86_9ENTE</name>
<evidence type="ECO:0008006" key="3">
    <source>
        <dbReference type="Google" id="ProtNLM"/>
    </source>
</evidence>
<sequence length="184" mass="21433">MFRPKQVEHPIKMYIRRDLGITVEQFGQIAGIPQSTLATWIKRERRVEKLPIDFYAALATVADKKIEIVYKELLQWQQQADRYKQESLQTLSGEQPLFALAQKEGQKIYRKYKAEGRQSDLLEPMRQLQKAIKKLDSELFIQTLIAVYGNIAEPMPPWFAGSFQKKDQLKEVGQAFYNEILIKG</sequence>
<keyword evidence="2" id="KW-1185">Reference proteome</keyword>